<accession>A0AAD5XCH6</accession>
<feature type="compositionally biased region" description="Low complexity" evidence="1">
    <location>
        <begin position="158"/>
        <end position="173"/>
    </location>
</feature>
<comment type="caution">
    <text evidence="3">The sequence shown here is derived from an EMBL/GenBank/DDBJ whole genome shotgun (WGS) entry which is preliminary data.</text>
</comment>
<dbReference type="InterPro" id="IPR036997">
    <property type="entry name" value="PA28_C_sf"/>
</dbReference>
<dbReference type="SUPFAM" id="SSF47216">
    <property type="entry name" value="Proteasome activator"/>
    <property type="match status" value="1"/>
</dbReference>
<protein>
    <recommendedName>
        <fullName evidence="2">Proteasome activator PA28 C-terminal domain-containing protein</fullName>
    </recommendedName>
</protein>
<evidence type="ECO:0000256" key="1">
    <source>
        <dbReference type="SAM" id="MobiDB-lite"/>
    </source>
</evidence>
<evidence type="ECO:0000259" key="2">
    <source>
        <dbReference type="Pfam" id="PF02252"/>
    </source>
</evidence>
<feature type="region of interest" description="Disordered" evidence="1">
    <location>
        <begin position="99"/>
        <end position="173"/>
    </location>
</feature>
<dbReference type="AlphaFoldDB" id="A0AAD5XCH6"/>
<dbReference type="EMBL" id="JADGJH010001100">
    <property type="protein sequence ID" value="KAJ3118999.1"/>
    <property type="molecule type" value="Genomic_DNA"/>
</dbReference>
<feature type="domain" description="Proteasome activator PA28 C-terminal" evidence="2">
    <location>
        <begin position="200"/>
        <end position="319"/>
    </location>
</feature>
<evidence type="ECO:0000313" key="4">
    <source>
        <dbReference type="Proteomes" id="UP001211907"/>
    </source>
</evidence>
<sequence length="327" mass="35529">MLASSPPSSADETTTTSTLTTAHPSIHELSLPTSPTALHASFAQLKQTSRSAATHEIRVSLVRRVLVLQQILSTNGTIAKYNKVSSRVASAPAPAYHSLSLSDSGDSDVNIHHGAVEKDMDENPNPNPTRTPKKRRRVSTNAADFAHPDPSETTPVPSSRSDNNHNHSSASLPRSAPATFFASAAATASADKIFLLEYGVNTDVKHVSALVKREISLVRYSVSCIKTWVQLDNIKFKSFDVLNEICAIEKWLLEALESLSGYHSKRAQILNEIAAQKRASSSSRSMPDLNEAISDMDDTQMHHLIATLTDLMQSCAVLYARLEACVE</sequence>
<dbReference type="Gene3D" id="1.20.120.180">
    <property type="entry name" value="Proteasome activator pa28, C-terminal domain"/>
    <property type="match status" value="1"/>
</dbReference>
<reference evidence="3" key="1">
    <citation type="submission" date="2020-05" db="EMBL/GenBank/DDBJ databases">
        <title>Phylogenomic resolution of chytrid fungi.</title>
        <authorList>
            <person name="Stajich J.E."/>
            <person name="Amses K."/>
            <person name="Simmons R."/>
            <person name="Seto K."/>
            <person name="Myers J."/>
            <person name="Bonds A."/>
            <person name="Quandt C.A."/>
            <person name="Barry K."/>
            <person name="Liu P."/>
            <person name="Grigoriev I."/>
            <person name="Longcore J.E."/>
            <person name="James T.Y."/>
        </authorList>
    </citation>
    <scope>NUCLEOTIDE SEQUENCE</scope>
    <source>
        <strain evidence="3">JEL0513</strain>
    </source>
</reference>
<feature type="compositionally biased region" description="Low complexity" evidence="1">
    <location>
        <begin position="99"/>
        <end position="108"/>
    </location>
</feature>
<dbReference type="Proteomes" id="UP001211907">
    <property type="component" value="Unassembled WGS sequence"/>
</dbReference>
<proteinExistence type="predicted"/>
<name>A0AAD5XCH6_9FUNG</name>
<dbReference type="InterPro" id="IPR036252">
    <property type="entry name" value="Proteasome_activ_sf"/>
</dbReference>
<gene>
    <name evidence="3" type="ORF">HK100_000508</name>
</gene>
<dbReference type="InterPro" id="IPR003186">
    <property type="entry name" value="PA28_C"/>
</dbReference>
<feature type="compositionally biased region" description="Basic and acidic residues" evidence="1">
    <location>
        <begin position="109"/>
        <end position="118"/>
    </location>
</feature>
<dbReference type="Pfam" id="PF02252">
    <property type="entry name" value="PA28_C"/>
    <property type="match status" value="1"/>
</dbReference>
<organism evidence="3 4">
    <name type="scientific">Physocladia obscura</name>
    <dbReference type="NCBI Taxonomy" id="109957"/>
    <lineage>
        <taxon>Eukaryota</taxon>
        <taxon>Fungi</taxon>
        <taxon>Fungi incertae sedis</taxon>
        <taxon>Chytridiomycota</taxon>
        <taxon>Chytridiomycota incertae sedis</taxon>
        <taxon>Chytridiomycetes</taxon>
        <taxon>Chytridiales</taxon>
        <taxon>Chytriomycetaceae</taxon>
        <taxon>Physocladia</taxon>
    </lineage>
</organism>
<keyword evidence="4" id="KW-1185">Reference proteome</keyword>
<evidence type="ECO:0000313" key="3">
    <source>
        <dbReference type="EMBL" id="KAJ3118999.1"/>
    </source>
</evidence>
<feature type="region of interest" description="Disordered" evidence="1">
    <location>
        <begin position="1"/>
        <end position="23"/>
    </location>
</feature>
<dbReference type="GO" id="GO:0008537">
    <property type="term" value="C:proteasome activator complex"/>
    <property type="evidence" value="ECO:0007669"/>
    <property type="project" value="InterPro"/>
</dbReference>